<dbReference type="RefSeq" id="WP_171469851.1">
    <property type="nucleotide sequence ID" value="NZ_CP053452.2"/>
</dbReference>
<evidence type="ECO:0000256" key="1">
    <source>
        <dbReference type="SAM" id="Coils"/>
    </source>
</evidence>
<evidence type="ECO:0000313" key="3">
    <source>
        <dbReference type="EMBL" id="QJW93699.1"/>
    </source>
</evidence>
<accession>A0A6M5YHZ6</accession>
<protein>
    <recommendedName>
        <fullName evidence="2">Thioredoxin domain-containing protein</fullName>
    </recommendedName>
</protein>
<keyword evidence="1" id="KW-0175">Coiled coil</keyword>
<dbReference type="InterPro" id="IPR000866">
    <property type="entry name" value="AhpC/TSA"/>
</dbReference>
<name>A0A6M5YHZ6_9BACT</name>
<sequence>MTRVPLFAVLLLVAPEPRGVGAAEPLTIGSPAPELKIRTWVKGDPVTGIEKGKVYVVEFWGTACAPCIKCMPHMSELQRQHKDVVFACLCDEKEKDVRDFVAKHDKNMGFRVGWDEKGRMWTAWMGAAGHEGIPTAFVVDATGTIAWIGHPAEMDEPLQRIREGKYDPRVAVIALRFQKARKEAFRAENERLDRGNRLAVQVEKLVLEKRAAEAVTLVDEAIRKEPAERVWYGQMKLQALVADPKLADRALEYGTELAGAASARAHQDRPTSQVLLHIAGLLSAPLGDAPPDPRCCDLAIEIIKQAREVARQEQDSGERDQIEFRLHADAQLAHVFASKGEYAKAVAHAETALKAFRTATPPPSWTNNKQLRQNMEGWAKQLEESLEEFKKKAATRERR</sequence>
<dbReference type="PANTHER" id="PTHR42852">
    <property type="entry name" value="THIOL:DISULFIDE INTERCHANGE PROTEIN DSBE"/>
    <property type="match status" value="1"/>
</dbReference>
<dbReference type="InterPro" id="IPR013766">
    <property type="entry name" value="Thioredoxin_domain"/>
</dbReference>
<evidence type="ECO:0000259" key="2">
    <source>
        <dbReference type="PROSITE" id="PS51352"/>
    </source>
</evidence>
<dbReference type="KEGG" id="ftj:FTUN_1207"/>
<dbReference type="SUPFAM" id="SSF52833">
    <property type="entry name" value="Thioredoxin-like"/>
    <property type="match status" value="1"/>
</dbReference>
<dbReference type="AlphaFoldDB" id="A0A6M5YHZ6"/>
<dbReference type="InterPro" id="IPR036249">
    <property type="entry name" value="Thioredoxin-like_sf"/>
</dbReference>
<reference evidence="4" key="1">
    <citation type="submission" date="2020-05" db="EMBL/GenBank/DDBJ databases">
        <title>Frigoriglobus tundricola gen. nov., sp. nov., a psychrotolerant cellulolytic planctomycete of the family Gemmataceae with two divergent copies of 16S rRNA gene.</title>
        <authorList>
            <person name="Kulichevskaya I.S."/>
            <person name="Ivanova A.A."/>
            <person name="Naumoff D.G."/>
            <person name="Beletsky A.V."/>
            <person name="Rijpstra W.I.C."/>
            <person name="Sinninghe Damste J.S."/>
            <person name="Mardanov A.V."/>
            <person name="Ravin N.V."/>
            <person name="Dedysh S.N."/>
        </authorList>
    </citation>
    <scope>NUCLEOTIDE SEQUENCE [LARGE SCALE GENOMIC DNA]</scope>
    <source>
        <strain evidence="4">PL17</strain>
    </source>
</reference>
<dbReference type="GO" id="GO:0016209">
    <property type="term" value="F:antioxidant activity"/>
    <property type="evidence" value="ECO:0007669"/>
    <property type="project" value="InterPro"/>
</dbReference>
<gene>
    <name evidence="3" type="ORF">FTUN_1207</name>
</gene>
<organism evidence="3 4">
    <name type="scientific">Frigoriglobus tundricola</name>
    <dbReference type="NCBI Taxonomy" id="2774151"/>
    <lineage>
        <taxon>Bacteria</taxon>
        <taxon>Pseudomonadati</taxon>
        <taxon>Planctomycetota</taxon>
        <taxon>Planctomycetia</taxon>
        <taxon>Gemmatales</taxon>
        <taxon>Gemmataceae</taxon>
        <taxon>Frigoriglobus</taxon>
    </lineage>
</organism>
<feature type="coiled-coil region" evidence="1">
    <location>
        <begin position="368"/>
        <end position="399"/>
    </location>
</feature>
<dbReference type="Gene3D" id="3.40.30.10">
    <property type="entry name" value="Glutaredoxin"/>
    <property type="match status" value="1"/>
</dbReference>
<dbReference type="PROSITE" id="PS51352">
    <property type="entry name" value="THIOREDOXIN_2"/>
    <property type="match status" value="1"/>
</dbReference>
<evidence type="ECO:0000313" key="4">
    <source>
        <dbReference type="Proteomes" id="UP000503447"/>
    </source>
</evidence>
<dbReference type="InterPro" id="IPR050553">
    <property type="entry name" value="Thioredoxin_ResA/DsbE_sf"/>
</dbReference>
<dbReference type="EMBL" id="CP053452">
    <property type="protein sequence ID" value="QJW93699.1"/>
    <property type="molecule type" value="Genomic_DNA"/>
</dbReference>
<dbReference type="PANTHER" id="PTHR42852:SF13">
    <property type="entry name" value="PROTEIN DIPZ"/>
    <property type="match status" value="1"/>
</dbReference>
<keyword evidence="4" id="KW-1185">Reference proteome</keyword>
<dbReference type="CDD" id="cd02966">
    <property type="entry name" value="TlpA_like_family"/>
    <property type="match status" value="1"/>
</dbReference>
<proteinExistence type="predicted"/>
<dbReference type="Proteomes" id="UP000503447">
    <property type="component" value="Chromosome"/>
</dbReference>
<feature type="domain" description="Thioredoxin" evidence="2">
    <location>
        <begin position="26"/>
        <end position="166"/>
    </location>
</feature>
<dbReference type="GO" id="GO:0016491">
    <property type="term" value="F:oxidoreductase activity"/>
    <property type="evidence" value="ECO:0007669"/>
    <property type="project" value="InterPro"/>
</dbReference>
<dbReference type="Pfam" id="PF00578">
    <property type="entry name" value="AhpC-TSA"/>
    <property type="match status" value="1"/>
</dbReference>